<dbReference type="AlphaFoldDB" id="A0A8J6NV19"/>
<comment type="caution">
    <text evidence="2">The sequence shown here is derived from an EMBL/GenBank/DDBJ whole genome shotgun (WGS) entry which is preliminary data.</text>
</comment>
<dbReference type="Gene3D" id="3.60.40.10">
    <property type="entry name" value="PPM-type phosphatase domain"/>
    <property type="match status" value="1"/>
</dbReference>
<dbReference type="Pfam" id="PF07238">
    <property type="entry name" value="PilZ"/>
    <property type="match status" value="1"/>
</dbReference>
<dbReference type="SUPFAM" id="SSF81606">
    <property type="entry name" value="PP2C-like"/>
    <property type="match status" value="1"/>
</dbReference>
<dbReference type="GO" id="GO:0035438">
    <property type="term" value="F:cyclic-di-GMP binding"/>
    <property type="evidence" value="ECO:0007669"/>
    <property type="project" value="InterPro"/>
</dbReference>
<dbReference type="CDD" id="cd00143">
    <property type="entry name" value="PP2Cc"/>
    <property type="match status" value="1"/>
</dbReference>
<evidence type="ECO:0000259" key="1">
    <source>
        <dbReference type="PROSITE" id="PS51746"/>
    </source>
</evidence>
<organism evidence="2 3">
    <name type="scientific">Candidatus Desulfatibia profunda</name>
    <dbReference type="NCBI Taxonomy" id="2841695"/>
    <lineage>
        <taxon>Bacteria</taxon>
        <taxon>Pseudomonadati</taxon>
        <taxon>Thermodesulfobacteriota</taxon>
        <taxon>Desulfobacteria</taxon>
        <taxon>Desulfobacterales</taxon>
        <taxon>Desulfobacterales incertae sedis</taxon>
        <taxon>Candidatus Desulfatibia</taxon>
    </lineage>
</organism>
<protein>
    <submittedName>
        <fullName evidence="2">Protein phosphatase 2C domain-containing protein</fullName>
    </submittedName>
</protein>
<reference evidence="2 3" key="1">
    <citation type="submission" date="2020-08" db="EMBL/GenBank/DDBJ databases">
        <title>Bridging the membrane lipid divide: bacteria of the FCB group superphylum have the potential to synthesize archaeal ether lipids.</title>
        <authorList>
            <person name="Villanueva L."/>
            <person name="Von Meijenfeldt F.A.B."/>
            <person name="Westbye A.B."/>
            <person name="Yadav S."/>
            <person name="Hopmans E.C."/>
            <person name="Dutilh B.E."/>
            <person name="Sinninghe Damste J.S."/>
        </authorList>
    </citation>
    <scope>NUCLEOTIDE SEQUENCE [LARGE SCALE GENOMIC DNA]</scope>
    <source>
        <strain evidence="2">NIOZ-UU30</strain>
    </source>
</reference>
<dbReference type="InterPro" id="IPR009875">
    <property type="entry name" value="PilZ_domain"/>
</dbReference>
<evidence type="ECO:0000313" key="2">
    <source>
        <dbReference type="EMBL" id="MBC8360676.1"/>
    </source>
</evidence>
<dbReference type="InterPro" id="IPR001932">
    <property type="entry name" value="PPM-type_phosphatase-like_dom"/>
</dbReference>
<gene>
    <name evidence="2" type="ORF">H8E23_04695</name>
</gene>
<dbReference type="SMART" id="SM00332">
    <property type="entry name" value="PP2Cc"/>
    <property type="match status" value="1"/>
</dbReference>
<proteinExistence type="predicted"/>
<name>A0A8J6NV19_9BACT</name>
<feature type="domain" description="PPM-type phosphatase" evidence="1">
    <location>
        <begin position="6"/>
        <end position="250"/>
    </location>
</feature>
<dbReference type="InterPro" id="IPR015655">
    <property type="entry name" value="PP2C"/>
</dbReference>
<sequence>MIVVESAGITDVGRRRESNEDSYFLNDDMRLYVVADGMGGHKAGEVASKMVVEVLRDHMKAFNPEMTADDMDTFDSSLSKEANYLVAGIHRANRSVYQHSQSSESYQGMGSTVSAIYLTGNTLIVSNVGDSPVYLIRKGAVENLYVPHTWAAEHAAIAPKGAKPLGKQFRHMLTRAVGVEETVKPDTSELQIHKDDIMVICSDGLSDNVSANEIRDIVLKKQPDQACRALVDLSNERRGHDNITVIVLKIKEVSDDGLLLEMEDDQLELKDEISREKTKIAVEYDTEDGSYQSFVRSINRDGVFIETGESFSIGQDIMMTFSVGEGHSPFMITGKVISRSPEGIEVKFEPLSPDEQEMIKTLIEKSG</sequence>
<dbReference type="PANTHER" id="PTHR47992">
    <property type="entry name" value="PROTEIN PHOSPHATASE"/>
    <property type="match status" value="1"/>
</dbReference>
<evidence type="ECO:0000313" key="3">
    <source>
        <dbReference type="Proteomes" id="UP000603434"/>
    </source>
</evidence>
<accession>A0A8J6NV19</accession>
<dbReference type="SMART" id="SM00331">
    <property type="entry name" value="PP2C_SIG"/>
    <property type="match status" value="1"/>
</dbReference>
<dbReference type="GO" id="GO:0004722">
    <property type="term" value="F:protein serine/threonine phosphatase activity"/>
    <property type="evidence" value="ECO:0007669"/>
    <property type="project" value="InterPro"/>
</dbReference>
<dbReference type="Proteomes" id="UP000603434">
    <property type="component" value="Unassembled WGS sequence"/>
</dbReference>
<dbReference type="InterPro" id="IPR036457">
    <property type="entry name" value="PPM-type-like_dom_sf"/>
</dbReference>
<dbReference type="PROSITE" id="PS51746">
    <property type="entry name" value="PPM_2"/>
    <property type="match status" value="1"/>
</dbReference>
<dbReference type="Gene3D" id="2.40.10.220">
    <property type="entry name" value="predicted glycosyltransferase like domains"/>
    <property type="match status" value="1"/>
</dbReference>
<dbReference type="Pfam" id="PF00481">
    <property type="entry name" value="PP2C"/>
    <property type="match status" value="1"/>
</dbReference>
<dbReference type="EMBL" id="JACNJH010000101">
    <property type="protein sequence ID" value="MBC8360676.1"/>
    <property type="molecule type" value="Genomic_DNA"/>
</dbReference>